<accession>A0AAW9DNF2</accession>
<protein>
    <submittedName>
        <fullName evidence="3">TadE/TadG family type IV pilus assembly protein</fullName>
    </submittedName>
</protein>
<dbReference type="Proteomes" id="UP001279553">
    <property type="component" value="Unassembled WGS sequence"/>
</dbReference>
<feature type="transmembrane region" description="Helical" evidence="1">
    <location>
        <begin position="39"/>
        <end position="63"/>
    </location>
</feature>
<feature type="domain" description="TadE-like" evidence="2">
    <location>
        <begin position="35"/>
        <end position="77"/>
    </location>
</feature>
<organism evidence="3 4">
    <name type="scientific">Acidiphilium acidophilum</name>
    <name type="common">Thiobacillus acidophilus</name>
    <dbReference type="NCBI Taxonomy" id="76588"/>
    <lineage>
        <taxon>Bacteria</taxon>
        <taxon>Pseudomonadati</taxon>
        <taxon>Pseudomonadota</taxon>
        <taxon>Alphaproteobacteria</taxon>
        <taxon>Acetobacterales</taxon>
        <taxon>Acidocellaceae</taxon>
        <taxon>Acidiphilium</taxon>
    </lineage>
</organism>
<comment type="caution">
    <text evidence="3">The sequence shown here is derived from an EMBL/GenBank/DDBJ whole genome shotgun (WGS) entry which is preliminary data.</text>
</comment>
<name>A0AAW9DNF2_ACIAO</name>
<evidence type="ECO:0000313" key="3">
    <source>
        <dbReference type="EMBL" id="MDX5930441.1"/>
    </source>
</evidence>
<evidence type="ECO:0000256" key="1">
    <source>
        <dbReference type="SAM" id="Phobius"/>
    </source>
</evidence>
<keyword evidence="4" id="KW-1185">Reference proteome</keyword>
<dbReference type="AlphaFoldDB" id="A0AAW9DNF2"/>
<keyword evidence="1" id="KW-1133">Transmembrane helix</keyword>
<dbReference type="RefSeq" id="WP_319613386.1">
    <property type="nucleotide sequence ID" value="NZ_JAWXYB010000018.1"/>
</dbReference>
<reference evidence="3 4" key="1">
    <citation type="submission" date="2023-11" db="EMBL/GenBank/DDBJ databases">
        <title>MicrobeMod: A computational toolkit for identifying prokaryotic methylation and restriction-modification with nanopore sequencing.</title>
        <authorList>
            <person name="Crits-Christoph A."/>
            <person name="Kang S.C."/>
            <person name="Lee H."/>
            <person name="Ostrov N."/>
        </authorList>
    </citation>
    <scope>NUCLEOTIDE SEQUENCE [LARGE SCALE GENOMIC DNA]</scope>
    <source>
        <strain evidence="3 4">DSMZ 700</strain>
    </source>
</reference>
<keyword evidence="1" id="KW-0812">Transmembrane</keyword>
<evidence type="ECO:0000259" key="2">
    <source>
        <dbReference type="Pfam" id="PF07811"/>
    </source>
</evidence>
<proteinExistence type="predicted"/>
<keyword evidence="1" id="KW-0472">Membrane</keyword>
<evidence type="ECO:0000313" key="4">
    <source>
        <dbReference type="Proteomes" id="UP001279553"/>
    </source>
</evidence>
<dbReference type="InterPro" id="IPR012495">
    <property type="entry name" value="TadE-like_dom"/>
</dbReference>
<dbReference type="EMBL" id="JAWXYB010000018">
    <property type="protein sequence ID" value="MDX5930441.1"/>
    <property type="molecule type" value="Genomic_DNA"/>
</dbReference>
<sequence>MSILGGSILISSATRLLPPMLDPLPPRSLFRDRHGAFALEFALVGPIFLVMLLFIFNVSYTLFINEVLNNATQSVARAIQTGNAEGASGGASFVNTYFCPDTYGLLDCSNIYVRVEQINTNSCTDFYDATSGTLPISGGVLQLGDYGGTGAAIGPTECATNSSAAGFCNAGPNEEILISVIYPAPSFMGGLLGTANVVSYNGNSVTPLLATAGFETEGFAPTTQPDPC</sequence>
<dbReference type="Pfam" id="PF07811">
    <property type="entry name" value="TadE"/>
    <property type="match status" value="1"/>
</dbReference>
<gene>
    <name evidence="3" type="ORF">SIL87_06655</name>
</gene>